<organism evidence="1 2">
    <name type="scientific">Gillisia mitskevichiae</name>
    <dbReference type="NCBI Taxonomy" id="270921"/>
    <lineage>
        <taxon>Bacteria</taxon>
        <taxon>Pseudomonadati</taxon>
        <taxon>Bacteroidota</taxon>
        <taxon>Flavobacteriia</taxon>
        <taxon>Flavobacteriales</taxon>
        <taxon>Flavobacteriaceae</taxon>
        <taxon>Gillisia</taxon>
    </lineage>
</organism>
<keyword evidence="2" id="KW-1185">Reference proteome</keyword>
<name>A0A495PUP1_9FLAO</name>
<dbReference type="AlphaFoldDB" id="A0A495PUP1"/>
<proteinExistence type="predicted"/>
<protein>
    <submittedName>
        <fullName evidence="1">DNA phosphorothioation-dependent restriction protein DptG</fullName>
    </submittedName>
</protein>
<sequence>MQENEEPELMFYQKVGELFFAIAAADKIVREEEYESLRKLVVSHWKNLESSENEFGTKEAHKIEIIFEWLDHEQANAQECYEGFRDYYEAHPELFTNQRKQLILKTANAIANSFSKKNKAELMMLSKLKLLLEEGR</sequence>
<dbReference type="RefSeq" id="WP_121345785.1">
    <property type="nucleotide sequence ID" value="NZ_RBLG01000002.1"/>
</dbReference>
<gene>
    <name evidence="1" type="ORF">BC962_1960</name>
</gene>
<dbReference type="EMBL" id="RBLG01000002">
    <property type="protein sequence ID" value="RKS53706.1"/>
    <property type="molecule type" value="Genomic_DNA"/>
</dbReference>
<dbReference type="OrthoDB" id="979732at2"/>
<dbReference type="Proteomes" id="UP000276282">
    <property type="component" value="Unassembled WGS sequence"/>
</dbReference>
<dbReference type="SUPFAM" id="SSF158682">
    <property type="entry name" value="TerB-like"/>
    <property type="match status" value="1"/>
</dbReference>
<accession>A0A495PUP1</accession>
<dbReference type="InterPro" id="IPR029024">
    <property type="entry name" value="TerB-like"/>
</dbReference>
<evidence type="ECO:0000313" key="2">
    <source>
        <dbReference type="Proteomes" id="UP000276282"/>
    </source>
</evidence>
<dbReference type="Gene3D" id="1.10.3680.10">
    <property type="entry name" value="TerB-like"/>
    <property type="match status" value="1"/>
</dbReference>
<comment type="caution">
    <text evidence="1">The sequence shown here is derived from an EMBL/GenBank/DDBJ whole genome shotgun (WGS) entry which is preliminary data.</text>
</comment>
<reference evidence="1 2" key="1">
    <citation type="submission" date="2018-10" db="EMBL/GenBank/DDBJ databases">
        <title>Genomic Encyclopedia of Archaeal and Bacterial Type Strains, Phase II (KMG-II): from individual species to whole genera.</title>
        <authorList>
            <person name="Goeker M."/>
        </authorList>
    </citation>
    <scope>NUCLEOTIDE SEQUENCE [LARGE SCALE GENOMIC DNA]</scope>
    <source>
        <strain evidence="1 2">DSM 19839</strain>
    </source>
</reference>
<evidence type="ECO:0000313" key="1">
    <source>
        <dbReference type="EMBL" id="RKS53706.1"/>
    </source>
</evidence>